<dbReference type="InterPro" id="IPR023229">
    <property type="entry name" value="T2SS_M_periplasmic_sf"/>
</dbReference>
<evidence type="ECO:0000313" key="10">
    <source>
        <dbReference type="EMBL" id="TSE37896.1"/>
    </source>
</evidence>
<reference evidence="10 11" key="1">
    <citation type="submission" date="2019-07" db="EMBL/GenBank/DDBJ databases">
        <title>Tepidimonas fonticaldi AT-A2 draft genome.</title>
        <authorList>
            <person name="Da Costa M.S."/>
            <person name="Froufe H.J.C."/>
            <person name="Egas C."/>
            <person name="Albuquerque L."/>
        </authorList>
    </citation>
    <scope>NUCLEOTIDE SEQUENCE [LARGE SCALE GENOMIC DNA]</scope>
    <source>
        <strain evidence="10 11">AT-A2</strain>
    </source>
</reference>
<dbReference type="SUPFAM" id="SSF103054">
    <property type="entry name" value="General secretion pathway protein M, EpsM"/>
    <property type="match status" value="1"/>
</dbReference>
<comment type="caution">
    <text evidence="10">The sequence shown here is derived from an EMBL/GenBank/DDBJ whole genome shotgun (WGS) entry which is preliminary data.</text>
</comment>
<keyword evidence="4" id="KW-1003">Cell membrane</keyword>
<evidence type="ECO:0000256" key="7">
    <source>
        <dbReference type="ARBA" id="ARBA00022927"/>
    </source>
</evidence>
<evidence type="ECO:0000256" key="6">
    <source>
        <dbReference type="ARBA" id="ARBA00022692"/>
    </source>
</evidence>
<evidence type="ECO:0000256" key="3">
    <source>
        <dbReference type="ARBA" id="ARBA00022448"/>
    </source>
</evidence>
<comment type="similarity">
    <text evidence="2">Belongs to the GSP M family.</text>
</comment>
<dbReference type="OrthoDB" id="8852411at2"/>
<evidence type="ECO:0000256" key="5">
    <source>
        <dbReference type="ARBA" id="ARBA00022519"/>
    </source>
</evidence>
<evidence type="ECO:0000313" key="11">
    <source>
        <dbReference type="Proteomes" id="UP000316388"/>
    </source>
</evidence>
<evidence type="ECO:0000256" key="2">
    <source>
        <dbReference type="ARBA" id="ARBA00010637"/>
    </source>
</evidence>
<comment type="subcellular location">
    <subcellularLocation>
        <location evidence="1">Cell inner membrane</location>
        <topology evidence="1">Single-pass membrane protein</topology>
    </subcellularLocation>
</comment>
<dbReference type="InterPro" id="IPR007690">
    <property type="entry name" value="T2SS_GspM"/>
</dbReference>
<sequence length="165" mass="17435">MTSIRAALPTLTARLPAPLRRHAGSLLVGVLLLAWTLGVAWPAWLSLQQAPQRLTQAQAQAQRTAALAQALAERKAAADAGTTSPATLEAVRALTQERLGAGAQLRADEAGGWRVELAGVPAQALAHWLVALRERLALQVAELDLQRDGDLWRGQARLAPAGGAR</sequence>
<dbReference type="GO" id="GO:0015628">
    <property type="term" value="P:protein secretion by the type II secretion system"/>
    <property type="evidence" value="ECO:0007669"/>
    <property type="project" value="InterPro"/>
</dbReference>
<evidence type="ECO:0000256" key="8">
    <source>
        <dbReference type="ARBA" id="ARBA00022989"/>
    </source>
</evidence>
<dbReference type="GO" id="GO:0005886">
    <property type="term" value="C:plasma membrane"/>
    <property type="evidence" value="ECO:0007669"/>
    <property type="project" value="UniProtKB-SubCell"/>
</dbReference>
<keyword evidence="9" id="KW-0472">Membrane</keyword>
<keyword evidence="7" id="KW-0653">Protein transport</keyword>
<name>A0A554XPY0_9BURK</name>
<evidence type="ECO:0000256" key="4">
    <source>
        <dbReference type="ARBA" id="ARBA00022475"/>
    </source>
</evidence>
<dbReference type="RefSeq" id="WP_082955409.1">
    <property type="nucleotide sequence ID" value="NZ_LZDH01000056.1"/>
</dbReference>
<evidence type="ECO:0000256" key="1">
    <source>
        <dbReference type="ARBA" id="ARBA00004377"/>
    </source>
</evidence>
<dbReference type="EMBL" id="VJOO01000003">
    <property type="protein sequence ID" value="TSE37896.1"/>
    <property type="molecule type" value="Genomic_DNA"/>
</dbReference>
<protein>
    <submittedName>
        <fullName evidence="10">Type II secretion system (T2SS), protein M</fullName>
    </submittedName>
</protein>
<dbReference type="GO" id="GO:0015627">
    <property type="term" value="C:type II protein secretion system complex"/>
    <property type="evidence" value="ECO:0007669"/>
    <property type="project" value="InterPro"/>
</dbReference>
<dbReference type="Pfam" id="PF04612">
    <property type="entry name" value="T2SSM"/>
    <property type="match status" value="1"/>
</dbReference>
<gene>
    <name evidence="10" type="ORF">Tfont_00549</name>
</gene>
<dbReference type="AlphaFoldDB" id="A0A554XPY0"/>
<evidence type="ECO:0000256" key="9">
    <source>
        <dbReference type="ARBA" id="ARBA00023136"/>
    </source>
</evidence>
<organism evidence="10 11">
    <name type="scientific">Tepidimonas fonticaldi</name>
    <dbReference type="NCBI Taxonomy" id="1101373"/>
    <lineage>
        <taxon>Bacteria</taxon>
        <taxon>Pseudomonadati</taxon>
        <taxon>Pseudomonadota</taxon>
        <taxon>Betaproteobacteria</taxon>
        <taxon>Burkholderiales</taxon>
        <taxon>Tepidimonas</taxon>
    </lineage>
</organism>
<accession>A0A554XPY0</accession>
<keyword evidence="5" id="KW-0997">Cell inner membrane</keyword>
<keyword evidence="3" id="KW-0813">Transport</keyword>
<dbReference type="Proteomes" id="UP000316388">
    <property type="component" value="Unassembled WGS sequence"/>
</dbReference>
<proteinExistence type="inferred from homology"/>
<keyword evidence="6" id="KW-0812">Transmembrane</keyword>
<keyword evidence="8" id="KW-1133">Transmembrane helix</keyword>